<evidence type="ECO:0000313" key="2">
    <source>
        <dbReference type="EMBL" id="KAJ7714485.1"/>
    </source>
</evidence>
<evidence type="ECO:0000259" key="1">
    <source>
        <dbReference type="Pfam" id="PF18803"/>
    </source>
</evidence>
<feature type="domain" description="CxC2-like cysteine cluster KDZ transposase-associated" evidence="1">
    <location>
        <begin position="63"/>
        <end position="139"/>
    </location>
</feature>
<dbReference type="Pfam" id="PF18803">
    <property type="entry name" value="CxC2"/>
    <property type="match status" value="1"/>
</dbReference>
<evidence type="ECO:0000313" key="3">
    <source>
        <dbReference type="Proteomes" id="UP001215598"/>
    </source>
</evidence>
<dbReference type="EMBL" id="JARKIB010000324">
    <property type="protein sequence ID" value="KAJ7714485.1"/>
    <property type="molecule type" value="Genomic_DNA"/>
</dbReference>
<protein>
    <recommendedName>
        <fullName evidence="1">CxC2-like cysteine cluster KDZ transposase-associated domain-containing protein</fullName>
    </recommendedName>
</protein>
<name>A0AAD7MEX8_9AGAR</name>
<organism evidence="2 3">
    <name type="scientific">Mycena metata</name>
    <dbReference type="NCBI Taxonomy" id="1033252"/>
    <lineage>
        <taxon>Eukaryota</taxon>
        <taxon>Fungi</taxon>
        <taxon>Dikarya</taxon>
        <taxon>Basidiomycota</taxon>
        <taxon>Agaricomycotina</taxon>
        <taxon>Agaricomycetes</taxon>
        <taxon>Agaricomycetidae</taxon>
        <taxon>Agaricales</taxon>
        <taxon>Marasmiineae</taxon>
        <taxon>Mycenaceae</taxon>
        <taxon>Mycena</taxon>
    </lineage>
</organism>
<comment type="caution">
    <text evidence="2">The sequence shown here is derived from an EMBL/GenBank/DDBJ whole genome shotgun (WGS) entry which is preliminary data.</text>
</comment>
<dbReference type="AlphaFoldDB" id="A0AAD7MEX8"/>
<gene>
    <name evidence="2" type="ORF">B0H16DRAFT_1742580</name>
</gene>
<dbReference type="Proteomes" id="UP001215598">
    <property type="component" value="Unassembled WGS sequence"/>
</dbReference>
<dbReference type="InterPro" id="IPR041457">
    <property type="entry name" value="CxC2_KDZ-assoc"/>
</dbReference>
<accession>A0AAD7MEX8</accession>
<keyword evidence="3" id="KW-1185">Reference proteome</keyword>
<reference evidence="2" key="1">
    <citation type="submission" date="2023-03" db="EMBL/GenBank/DDBJ databases">
        <title>Massive genome expansion in bonnet fungi (Mycena s.s.) driven by repeated elements and novel gene families across ecological guilds.</title>
        <authorList>
            <consortium name="Lawrence Berkeley National Laboratory"/>
            <person name="Harder C.B."/>
            <person name="Miyauchi S."/>
            <person name="Viragh M."/>
            <person name="Kuo A."/>
            <person name="Thoen E."/>
            <person name="Andreopoulos B."/>
            <person name="Lu D."/>
            <person name="Skrede I."/>
            <person name="Drula E."/>
            <person name="Henrissat B."/>
            <person name="Morin E."/>
            <person name="Kohler A."/>
            <person name="Barry K."/>
            <person name="LaButti K."/>
            <person name="Morin E."/>
            <person name="Salamov A."/>
            <person name="Lipzen A."/>
            <person name="Mereny Z."/>
            <person name="Hegedus B."/>
            <person name="Baldrian P."/>
            <person name="Stursova M."/>
            <person name="Weitz H."/>
            <person name="Taylor A."/>
            <person name="Grigoriev I.V."/>
            <person name="Nagy L.G."/>
            <person name="Martin F."/>
            <person name="Kauserud H."/>
        </authorList>
    </citation>
    <scope>NUCLEOTIDE SEQUENCE</scope>
    <source>
        <strain evidence="2">CBHHK182m</strain>
    </source>
</reference>
<sequence>MTYMTTIQILLARRAILYRHKNSARGLKEIQRINRLIAQLNVRILALVAQWLDGVYEPTPNVLKALGVQIHLGHDGSHCPSASAQQDFQIITSDGMNDVALFLCGCPDAKAEREQLIDAGFTRVTRFGPRVLVLIEYARHIARLVRLTGVAQK</sequence>
<proteinExistence type="predicted"/>